<protein>
    <recommendedName>
        <fullName evidence="2 6">Adenine deaminase</fullName>
        <shortName evidence="6">Adenase</shortName>
        <shortName evidence="6">Adenine aminase</shortName>
        <ecNumber evidence="2 6">3.5.4.2</ecNumber>
    </recommendedName>
</protein>
<dbReference type="InterPro" id="IPR006680">
    <property type="entry name" value="Amidohydro-rel"/>
</dbReference>
<sequence length="597" mass="64107">MEKLTAENTRRLVDCAMGRIPADLVIRNGKWVCVQSGEIIPSTDVAVLDGRIAFVGDSAEHTIGEHTRIVEAEGRYLSPGLLDAHMHVESGMLTVTEFVRAVAPRGTTGMFIDPHEIANVFGLKGVQLMADEAANQPIHVFVQMPSCVPSAPGLETPGAAIGPKEIAEAMRWEGIIGLGEMMNFPGVFNSDPNVHAELEETRKAGKVIGGHYASPDLGLPFHGYVAGGPEDDHEGTTLEDAVQRVRQGMKVMMRYGSAWHDVAAQVKAVTDLGLDPRHFILCTDDSHSATLVQEGHMDRVLRHAIAQGLKPMQAIQMATLNTAVHFGVSRDLGMIAPGRFADIVIVEDLVNFRADLVIAKGKVIASGGNLLIELPVYAYPDWAVHSVRLKRPLTPQDFNLAVQHPENGKVLANVIGVIENQAPTRHLKREVKVVNGQVMLAGETDLAKIALVERHHASGVVQVGLVSGFGFDQKCAIATTVAHDSHHMIVVGTDEAMMAQAANHLAEVGGGQVVIKDGQIIGMVHLPIAGLMSNKRAEMVAAEADSVLQGFKACGCSLNNPNMQLSLLALVVIPALRISDRGLVDVSRFRFLPVVES</sequence>
<evidence type="ECO:0000256" key="4">
    <source>
        <dbReference type="ARBA" id="ARBA00023211"/>
    </source>
</evidence>
<dbReference type="InterPro" id="IPR011059">
    <property type="entry name" value="Metal-dep_hydrolase_composite"/>
</dbReference>
<feature type="domain" description="Adenine deaminase C-terminal" evidence="8">
    <location>
        <begin position="422"/>
        <end position="589"/>
    </location>
</feature>
<dbReference type="SUPFAM" id="SSF51338">
    <property type="entry name" value="Composite domain of metallo-dependent hydrolases"/>
    <property type="match status" value="1"/>
</dbReference>
<comment type="caution">
    <text evidence="9">The sequence shown here is derived from an EMBL/GenBank/DDBJ whole genome shotgun (WGS) entry which is preliminary data.</text>
</comment>
<reference evidence="9 10" key="1">
    <citation type="submission" date="2015-07" db="EMBL/GenBank/DDBJ databases">
        <title>Draft genome of Bellilinea caldifistulae DSM 17877.</title>
        <authorList>
            <person name="Hemp J."/>
            <person name="Ward L.M."/>
            <person name="Pace L.A."/>
            <person name="Fischer W.W."/>
        </authorList>
    </citation>
    <scope>NUCLEOTIDE SEQUENCE [LARGE SCALE GENOMIC DNA]</scope>
    <source>
        <strain evidence="9 10">GOMI-1</strain>
    </source>
</reference>
<feature type="domain" description="Amidohydrolase-related" evidence="7">
    <location>
        <begin position="76"/>
        <end position="363"/>
    </location>
</feature>
<dbReference type="GO" id="GO:0000034">
    <property type="term" value="F:adenine deaminase activity"/>
    <property type="evidence" value="ECO:0007669"/>
    <property type="project" value="UniProtKB-UniRule"/>
</dbReference>
<evidence type="ECO:0000256" key="1">
    <source>
        <dbReference type="ARBA" id="ARBA00006773"/>
    </source>
</evidence>
<dbReference type="Proteomes" id="UP000050514">
    <property type="component" value="Unassembled WGS sequence"/>
</dbReference>
<dbReference type="InterPro" id="IPR026912">
    <property type="entry name" value="Adenine_deam_C"/>
</dbReference>
<dbReference type="PANTHER" id="PTHR11113">
    <property type="entry name" value="N-ACETYLGLUCOSAMINE-6-PHOSPHATE DEACETYLASE"/>
    <property type="match status" value="1"/>
</dbReference>
<dbReference type="InterPro" id="IPR006679">
    <property type="entry name" value="Adenine_deam"/>
</dbReference>
<dbReference type="SUPFAM" id="SSF51556">
    <property type="entry name" value="Metallo-dependent hydrolases"/>
    <property type="match status" value="1"/>
</dbReference>
<dbReference type="EC" id="3.5.4.2" evidence="2 6"/>
<evidence type="ECO:0000313" key="9">
    <source>
        <dbReference type="EMBL" id="KPL75884.1"/>
    </source>
</evidence>
<dbReference type="Gene3D" id="2.30.40.10">
    <property type="entry name" value="Urease, subunit C, domain 1"/>
    <property type="match status" value="1"/>
</dbReference>
<dbReference type="PANTHER" id="PTHR11113:SF2">
    <property type="entry name" value="ADENINE DEAMINASE"/>
    <property type="match status" value="1"/>
</dbReference>
<evidence type="ECO:0000259" key="7">
    <source>
        <dbReference type="Pfam" id="PF01979"/>
    </source>
</evidence>
<dbReference type="NCBIfam" id="TIGR01178">
    <property type="entry name" value="ade"/>
    <property type="match status" value="1"/>
</dbReference>
<comment type="catalytic activity">
    <reaction evidence="5 6">
        <text>adenine + H2O + H(+) = hypoxanthine + NH4(+)</text>
        <dbReference type="Rhea" id="RHEA:23688"/>
        <dbReference type="ChEBI" id="CHEBI:15377"/>
        <dbReference type="ChEBI" id="CHEBI:15378"/>
        <dbReference type="ChEBI" id="CHEBI:16708"/>
        <dbReference type="ChEBI" id="CHEBI:17368"/>
        <dbReference type="ChEBI" id="CHEBI:28938"/>
        <dbReference type="EC" id="3.5.4.2"/>
    </reaction>
</comment>
<comment type="similarity">
    <text evidence="1 6">Belongs to the metallo-dependent hydrolases superfamily. Adenine deaminase family.</text>
</comment>
<evidence type="ECO:0000256" key="6">
    <source>
        <dbReference type="HAMAP-Rule" id="MF_01518"/>
    </source>
</evidence>
<evidence type="ECO:0000256" key="2">
    <source>
        <dbReference type="ARBA" id="ARBA00012782"/>
    </source>
</evidence>
<organism evidence="9 10">
    <name type="scientific">Bellilinea caldifistulae</name>
    <dbReference type="NCBI Taxonomy" id="360411"/>
    <lineage>
        <taxon>Bacteria</taxon>
        <taxon>Bacillati</taxon>
        <taxon>Chloroflexota</taxon>
        <taxon>Anaerolineae</taxon>
        <taxon>Anaerolineales</taxon>
        <taxon>Anaerolineaceae</taxon>
        <taxon>Bellilinea</taxon>
    </lineage>
</organism>
<accession>A0A0P6X8R1</accession>
<dbReference type="CDD" id="cd01295">
    <property type="entry name" value="AdeC"/>
    <property type="match status" value="1"/>
</dbReference>
<keyword evidence="3 6" id="KW-0378">Hydrolase</keyword>
<evidence type="ECO:0000313" key="10">
    <source>
        <dbReference type="Proteomes" id="UP000050514"/>
    </source>
</evidence>
<dbReference type="OrthoDB" id="9775607at2"/>
<dbReference type="Pfam" id="PF01979">
    <property type="entry name" value="Amidohydro_1"/>
    <property type="match status" value="1"/>
</dbReference>
<dbReference type="GO" id="GO:0006146">
    <property type="term" value="P:adenine catabolic process"/>
    <property type="evidence" value="ECO:0007669"/>
    <property type="project" value="InterPro"/>
</dbReference>
<dbReference type="STRING" id="360411.AC812_07890"/>
<dbReference type="Pfam" id="PF13382">
    <property type="entry name" value="Adenine_deam_C"/>
    <property type="match status" value="1"/>
</dbReference>
<evidence type="ECO:0000256" key="5">
    <source>
        <dbReference type="ARBA" id="ARBA00047720"/>
    </source>
</evidence>
<dbReference type="AlphaFoldDB" id="A0A0P6X8R1"/>
<dbReference type="PATRIC" id="fig|360411.5.peg.3146"/>
<keyword evidence="4 6" id="KW-0464">Manganese</keyword>
<dbReference type="EMBL" id="LGHJ01000013">
    <property type="protein sequence ID" value="KPL75884.1"/>
    <property type="molecule type" value="Genomic_DNA"/>
</dbReference>
<gene>
    <name evidence="6" type="primary">ade</name>
    <name evidence="9" type="ORF">AC812_07890</name>
</gene>
<dbReference type="RefSeq" id="WP_061918240.1">
    <property type="nucleotide sequence ID" value="NZ_DF967971.1"/>
</dbReference>
<keyword evidence="10" id="KW-1185">Reference proteome</keyword>
<dbReference type="Gene3D" id="3.20.20.140">
    <property type="entry name" value="Metal-dependent hydrolases"/>
    <property type="match status" value="1"/>
</dbReference>
<evidence type="ECO:0000259" key="8">
    <source>
        <dbReference type="Pfam" id="PF13382"/>
    </source>
</evidence>
<evidence type="ECO:0000256" key="3">
    <source>
        <dbReference type="ARBA" id="ARBA00022801"/>
    </source>
</evidence>
<dbReference type="InterPro" id="IPR032466">
    <property type="entry name" value="Metal_Hydrolase"/>
</dbReference>
<comment type="cofactor">
    <cofactor evidence="6">
        <name>Mn(2+)</name>
        <dbReference type="ChEBI" id="CHEBI:29035"/>
    </cofactor>
</comment>
<name>A0A0P6X8R1_9CHLR</name>
<dbReference type="HAMAP" id="MF_01518">
    <property type="entry name" value="Adenine_deamin"/>
    <property type="match status" value="1"/>
</dbReference>
<proteinExistence type="inferred from homology"/>